<dbReference type="RefSeq" id="WP_062762343.1">
    <property type="nucleotide sequence ID" value="NZ_CP121042.1"/>
</dbReference>
<dbReference type="Proteomes" id="UP000075787">
    <property type="component" value="Unassembled WGS sequence"/>
</dbReference>
<evidence type="ECO:0000313" key="3">
    <source>
        <dbReference type="EMBL" id="KYO55321.1"/>
    </source>
</evidence>
<dbReference type="PANTHER" id="PTHR13847">
    <property type="entry name" value="SARCOSINE DEHYDROGENASE-RELATED"/>
    <property type="match status" value="1"/>
</dbReference>
<organism evidence="3 4">
    <name type="scientific">Tistrella mobilis</name>
    <dbReference type="NCBI Taxonomy" id="171437"/>
    <lineage>
        <taxon>Bacteria</taxon>
        <taxon>Pseudomonadati</taxon>
        <taxon>Pseudomonadota</taxon>
        <taxon>Alphaproteobacteria</taxon>
        <taxon>Geminicoccales</taxon>
        <taxon>Geminicoccaceae</taxon>
        <taxon>Tistrella</taxon>
    </lineage>
</organism>
<comment type="caution">
    <text evidence="3">The sequence shown here is derived from an EMBL/GenBank/DDBJ whole genome shotgun (WGS) entry which is preliminary data.</text>
</comment>
<protein>
    <submittedName>
        <fullName evidence="3">Amino acid dehydrogenase</fullName>
    </submittedName>
</protein>
<accession>A0A162LK25</accession>
<name>A0A162LK25_9PROT</name>
<feature type="domain" description="FAD dependent oxidoreductase" evidence="2">
    <location>
        <begin position="3"/>
        <end position="390"/>
    </location>
</feature>
<gene>
    <name evidence="3" type="ORF">AUP44_23815</name>
</gene>
<dbReference type="EMBL" id="LPZR01000067">
    <property type="protein sequence ID" value="KYO55321.1"/>
    <property type="molecule type" value="Genomic_DNA"/>
</dbReference>
<reference evidence="3 4" key="1">
    <citation type="submission" date="2015-12" db="EMBL/GenBank/DDBJ databases">
        <title>Genome sequence of Tistrella mobilis MCCC 1A02139.</title>
        <authorList>
            <person name="Lu L."/>
            <person name="Lai Q."/>
            <person name="Shao Z."/>
            <person name="Qian P."/>
        </authorList>
    </citation>
    <scope>NUCLEOTIDE SEQUENCE [LARGE SCALE GENOMIC DNA]</scope>
    <source>
        <strain evidence="3 4">MCCC 1A02139</strain>
    </source>
</reference>
<dbReference type="OrthoDB" id="9805337at2"/>
<dbReference type="PANTHER" id="PTHR13847:SF289">
    <property type="entry name" value="GLYCINE OXIDASE"/>
    <property type="match status" value="1"/>
</dbReference>
<sequence length="407" mass="43693">MKDCIVLGAGMVGVGTALALQRLGVAVTLADRRPAGEETSYGNAGIIQMEAVEPYPFPRQAGEILSAALGFNDKVRWRAGSLHRWAGPVLRYFLASAPASHRRIAAVYSAMIRQAGEDHAPLIEAAGAGDLIRRDGFRDVYRRPRSFDQAVHEAERLRQDFGVAARIETGQELAQAEPALRIDLAGAVHWTDAWSCADPGALVAAYARLFSARGGATVIADATTLRQTGSTWRIDGPDGPIEAEHVVVALGPWSADLLRPLGYRVPMFFKRGYHRHFTGGRGPDLPLIDADRGIVVAPMRKGLRVLTGAELTDLTAGATRHQIDRARMAAGELFDLGTPVESEAWFGNRPCMPGMLPVVGRAPRHKGLWLNFGHGHQGFTLGPTTGRMLAGELAGNERVPGELGLGG</sequence>
<dbReference type="SUPFAM" id="SSF51905">
    <property type="entry name" value="FAD/NAD(P)-binding domain"/>
    <property type="match status" value="1"/>
</dbReference>
<evidence type="ECO:0000313" key="4">
    <source>
        <dbReference type="Proteomes" id="UP000075787"/>
    </source>
</evidence>
<dbReference type="AlphaFoldDB" id="A0A162LK25"/>
<dbReference type="InterPro" id="IPR006076">
    <property type="entry name" value="FAD-dep_OxRdtase"/>
</dbReference>
<evidence type="ECO:0000259" key="2">
    <source>
        <dbReference type="Pfam" id="PF01266"/>
    </source>
</evidence>
<dbReference type="GO" id="GO:0005737">
    <property type="term" value="C:cytoplasm"/>
    <property type="evidence" value="ECO:0007669"/>
    <property type="project" value="TreeGrafter"/>
</dbReference>
<dbReference type="InterPro" id="IPR036188">
    <property type="entry name" value="FAD/NAD-bd_sf"/>
</dbReference>
<dbReference type="Pfam" id="PF01266">
    <property type="entry name" value="DAO"/>
    <property type="match status" value="1"/>
</dbReference>
<dbReference type="GeneID" id="97239128"/>
<keyword evidence="1" id="KW-0560">Oxidoreductase</keyword>
<dbReference type="Gene3D" id="3.30.9.10">
    <property type="entry name" value="D-Amino Acid Oxidase, subunit A, domain 2"/>
    <property type="match status" value="1"/>
</dbReference>
<dbReference type="Gene3D" id="3.50.50.60">
    <property type="entry name" value="FAD/NAD(P)-binding domain"/>
    <property type="match status" value="2"/>
</dbReference>
<evidence type="ECO:0000256" key="1">
    <source>
        <dbReference type="ARBA" id="ARBA00023002"/>
    </source>
</evidence>
<proteinExistence type="predicted"/>
<dbReference type="GO" id="GO:0016491">
    <property type="term" value="F:oxidoreductase activity"/>
    <property type="evidence" value="ECO:0007669"/>
    <property type="project" value="UniProtKB-KW"/>
</dbReference>